<dbReference type="PANTHER" id="PTHR11820:SF7">
    <property type="entry name" value="ACYLPYRUVASE FAHD1, MITOCHONDRIAL"/>
    <property type="match status" value="1"/>
</dbReference>
<evidence type="ECO:0000313" key="3">
    <source>
        <dbReference type="EMBL" id="MCV2885102.1"/>
    </source>
</evidence>
<dbReference type="Gene3D" id="3.90.850.10">
    <property type="entry name" value="Fumarylacetoacetase-like, C-terminal domain"/>
    <property type="match status" value="1"/>
</dbReference>
<dbReference type="NCBIfam" id="NF007967">
    <property type="entry name" value="PRK10691.1"/>
    <property type="match status" value="1"/>
</dbReference>
<dbReference type="InterPro" id="IPR011234">
    <property type="entry name" value="Fumarylacetoacetase-like_C"/>
</dbReference>
<comment type="caution">
    <text evidence="3">The sequence shown here is derived from an EMBL/GenBank/DDBJ whole genome shotgun (WGS) entry which is preliminary data.</text>
</comment>
<dbReference type="Pfam" id="PF01557">
    <property type="entry name" value="FAA_hydrolase"/>
    <property type="match status" value="1"/>
</dbReference>
<accession>A0ABT3A8U7</accession>
<proteinExistence type="predicted"/>
<evidence type="ECO:0000313" key="4">
    <source>
        <dbReference type="Proteomes" id="UP001652504"/>
    </source>
</evidence>
<evidence type="ECO:0000259" key="2">
    <source>
        <dbReference type="Pfam" id="PF01557"/>
    </source>
</evidence>
<sequence>MRQHRLHGNNETQTFPIGKVVCVGRNYVEHVNELNNAMPDEAVLFIKPSTAVCSLNSAIVLPEGKGGCHYEAELALLIGKPLKNASHNQVEVAVAGIGLALDLTLRDKQSELKAKGLPWERAKAFDNSCPVSDFYPLTQPLDRAFCYQFSINGELRQSADSSHMIWGMIDLVTEISHQFTLEPGDVVITGTPKGVGQLHKGDKLSLSLESYFQLNTQVSV</sequence>
<reference evidence="3 4" key="1">
    <citation type="submission" date="2022-10" db="EMBL/GenBank/DDBJ databases">
        <title>Aestuariibacter sp. AA17 isolated from Montipora capitata coral fragment.</title>
        <authorList>
            <person name="Emsley S.A."/>
            <person name="Pfannmuller K.M."/>
            <person name="Loughran R.M."/>
            <person name="Shlafstein M."/>
            <person name="Papke E."/>
            <person name="Saw J.H."/>
            <person name="Ushijima B."/>
            <person name="Videau P."/>
        </authorList>
    </citation>
    <scope>NUCLEOTIDE SEQUENCE [LARGE SCALE GENOMIC DNA]</scope>
    <source>
        <strain evidence="3 4">AA17</strain>
    </source>
</reference>
<dbReference type="EMBL" id="JAOWKX010000005">
    <property type="protein sequence ID" value="MCV2885102.1"/>
    <property type="molecule type" value="Genomic_DNA"/>
</dbReference>
<feature type="domain" description="Fumarylacetoacetase-like C-terminal" evidence="2">
    <location>
        <begin position="19"/>
        <end position="218"/>
    </location>
</feature>
<keyword evidence="4" id="KW-1185">Reference proteome</keyword>
<name>A0ABT3A8U7_9ALTE</name>
<dbReference type="InterPro" id="IPR036663">
    <property type="entry name" value="Fumarylacetoacetase_C_sf"/>
</dbReference>
<dbReference type="RefSeq" id="WP_263712394.1">
    <property type="nucleotide sequence ID" value="NZ_JAOWKX010000005.1"/>
</dbReference>
<gene>
    <name evidence="3" type="ORF">OE749_10405</name>
</gene>
<protein>
    <submittedName>
        <fullName evidence="3">Fumarylacetoacetate hydrolase family protein</fullName>
    </submittedName>
</protein>
<keyword evidence="3" id="KW-0378">Hydrolase</keyword>
<organism evidence="3 4">
    <name type="scientific">Fluctibacter corallii</name>
    <dbReference type="NCBI Taxonomy" id="2984329"/>
    <lineage>
        <taxon>Bacteria</taxon>
        <taxon>Pseudomonadati</taxon>
        <taxon>Pseudomonadota</taxon>
        <taxon>Gammaproteobacteria</taxon>
        <taxon>Alteromonadales</taxon>
        <taxon>Alteromonadaceae</taxon>
        <taxon>Fluctibacter</taxon>
    </lineage>
</organism>
<dbReference type="Proteomes" id="UP001652504">
    <property type="component" value="Unassembled WGS sequence"/>
</dbReference>
<evidence type="ECO:0000256" key="1">
    <source>
        <dbReference type="ARBA" id="ARBA00022723"/>
    </source>
</evidence>
<dbReference type="PANTHER" id="PTHR11820">
    <property type="entry name" value="ACYLPYRUVASE"/>
    <property type="match status" value="1"/>
</dbReference>
<dbReference type="GO" id="GO:0016787">
    <property type="term" value="F:hydrolase activity"/>
    <property type="evidence" value="ECO:0007669"/>
    <property type="project" value="UniProtKB-KW"/>
</dbReference>
<keyword evidence="1" id="KW-0479">Metal-binding</keyword>
<dbReference type="SUPFAM" id="SSF56529">
    <property type="entry name" value="FAH"/>
    <property type="match status" value="1"/>
</dbReference>